<dbReference type="Pfam" id="PF01699">
    <property type="entry name" value="Na_Ca_ex"/>
    <property type="match status" value="2"/>
</dbReference>
<feature type="domain" description="Sodium/calcium exchanger membrane region" evidence="10">
    <location>
        <begin position="41"/>
        <end position="160"/>
    </location>
</feature>
<dbReference type="InterPro" id="IPR044880">
    <property type="entry name" value="NCX_ion-bd_dom_sf"/>
</dbReference>
<keyword evidence="4" id="KW-0406">Ion transport</keyword>
<dbReference type="FunFam" id="1.20.1420.30:FF:000037">
    <property type="entry name" value="Predicted protein"/>
    <property type="match status" value="1"/>
</dbReference>
<feature type="transmembrane region" description="Helical" evidence="9">
    <location>
        <begin position="373"/>
        <end position="396"/>
    </location>
</feature>
<dbReference type="FunFam" id="1.20.1420.30:FF:000005">
    <property type="entry name" value="sodium/potassium/calcium exchanger 3 isoform X1"/>
    <property type="match status" value="1"/>
</dbReference>
<dbReference type="PANTHER" id="PTHR10846">
    <property type="entry name" value="SODIUM/POTASSIUM/CALCIUM EXCHANGER"/>
    <property type="match status" value="1"/>
</dbReference>
<keyword evidence="7 9" id="KW-0472">Membrane</keyword>
<feature type="domain" description="Sodium/calcium exchanger membrane region" evidence="10">
    <location>
        <begin position="340"/>
        <end position="489"/>
    </location>
</feature>
<keyword evidence="3" id="KW-0050">Antiport</keyword>
<reference evidence="11" key="1">
    <citation type="submission" date="2025-08" db="UniProtKB">
        <authorList>
            <consortium name="Ensembl"/>
        </authorList>
    </citation>
    <scope>IDENTIFICATION</scope>
</reference>
<evidence type="ECO:0000256" key="7">
    <source>
        <dbReference type="ARBA" id="ARBA00023136"/>
    </source>
</evidence>
<feature type="transmembrane region" description="Helical" evidence="9">
    <location>
        <begin position="306"/>
        <end position="326"/>
    </location>
</feature>
<organism evidence="11 12">
    <name type="scientific">Astyanax mexicanus</name>
    <name type="common">Blind cave fish</name>
    <name type="synonym">Astyanax fasciatus mexicanus</name>
    <dbReference type="NCBI Taxonomy" id="7994"/>
    <lineage>
        <taxon>Eukaryota</taxon>
        <taxon>Metazoa</taxon>
        <taxon>Chordata</taxon>
        <taxon>Craniata</taxon>
        <taxon>Vertebrata</taxon>
        <taxon>Euteleostomi</taxon>
        <taxon>Actinopterygii</taxon>
        <taxon>Neopterygii</taxon>
        <taxon>Teleostei</taxon>
        <taxon>Ostariophysi</taxon>
        <taxon>Characiformes</taxon>
        <taxon>Characoidei</taxon>
        <taxon>Acestrorhamphidae</taxon>
        <taxon>Acestrorhamphinae</taxon>
        <taxon>Astyanax</taxon>
    </lineage>
</organism>
<dbReference type="AlphaFoldDB" id="A0A8B9JJJ9"/>
<evidence type="ECO:0000256" key="6">
    <source>
        <dbReference type="ARBA" id="ARBA00022989"/>
    </source>
</evidence>
<evidence type="ECO:0000256" key="5">
    <source>
        <dbReference type="ARBA" id="ARBA00022692"/>
    </source>
</evidence>
<comment type="similarity">
    <text evidence="2">Belongs to the Ca(2+):cation antiporter (CaCA) (TC 2.A.19) family. SLC24A subfamily.</text>
</comment>
<name>A0A8B9JJJ9_ASTMX</name>
<evidence type="ECO:0000313" key="12">
    <source>
        <dbReference type="Proteomes" id="UP000694621"/>
    </source>
</evidence>
<feature type="transmembrane region" description="Helical" evidence="9">
    <location>
        <begin position="106"/>
        <end position="133"/>
    </location>
</feature>
<dbReference type="GO" id="GO:0005886">
    <property type="term" value="C:plasma membrane"/>
    <property type="evidence" value="ECO:0007669"/>
    <property type="project" value="TreeGrafter"/>
</dbReference>
<evidence type="ECO:0000256" key="2">
    <source>
        <dbReference type="ARBA" id="ARBA00005364"/>
    </source>
</evidence>
<dbReference type="Ensembl" id="ENSAMXT00005024763.1">
    <property type="protein sequence ID" value="ENSAMXP00005022427.1"/>
    <property type="gene ID" value="ENSAMXG00005011272.1"/>
</dbReference>
<dbReference type="GO" id="GO:0008273">
    <property type="term" value="F:calcium, potassium:sodium antiporter activity"/>
    <property type="evidence" value="ECO:0007669"/>
    <property type="project" value="TreeGrafter"/>
</dbReference>
<keyword evidence="6 9" id="KW-1133">Transmembrane helix</keyword>
<dbReference type="Proteomes" id="UP000694621">
    <property type="component" value="Unplaced"/>
</dbReference>
<feature type="transmembrane region" description="Helical" evidence="9">
    <location>
        <begin position="444"/>
        <end position="464"/>
    </location>
</feature>
<dbReference type="Gene3D" id="1.20.1420.30">
    <property type="entry name" value="NCX, central ion-binding region"/>
    <property type="match status" value="2"/>
</dbReference>
<dbReference type="PANTHER" id="PTHR10846:SF21">
    <property type="entry name" value="SODIUM_POTASSIUM_CALCIUM EXCHANGER 4"/>
    <property type="match status" value="1"/>
</dbReference>
<dbReference type="GO" id="GO:0006874">
    <property type="term" value="P:intracellular calcium ion homeostasis"/>
    <property type="evidence" value="ECO:0007669"/>
    <property type="project" value="TreeGrafter"/>
</dbReference>
<dbReference type="InterPro" id="IPR004837">
    <property type="entry name" value="NaCa_Exmemb"/>
</dbReference>
<accession>A0A8B9JJJ9</accession>
<keyword evidence="4" id="KW-0106">Calcium</keyword>
<evidence type="ECO:0000256" key="3">
    <source>
        <dbReference type="ARBA" id="ARBA00022449"/>
    </source>
</evidence>
<keyword evidence="4" id="KW-0813">Transport</keyword>
<comment type="catalytic activity">
    <reaction evidence="8">
        <text>Ca(2+)(out) + K(+)(out) + 4 Na(+)(in) = Ca(2+)(in) + K(+)(in) + 4 Na(+)(out)</text>
        <dbReference type="Rhea" id="RHEA:69967"/>
        <dbReference type="ChEBI" id="CHEBI:29101"/>
        <dbReference type="ChEBI" id="CHEBI:29103"/>
        <dbReference type="ChEBI" id="CHEBI:29108"/>
    </reaction>
</comment>
<proteinExistence type="inferred from homology"/>
<comment type="subcellular location">
    <subcellularLocation>
        <location evidence="1">Membrane</location>
        <topology evidence="1">Multi-pass membrane protein</topology>
    </subcellularLocation>
</comment>
<feature type="transmembrane region" description="Helical" evidence="9">
    <location>
        <begin position="338"/>
        <end position="361"/>
    </location>
</feature>
<feature type="transmembrane region" description="Helical" evidence="9">
    <location>
        <begin position="476"/>
        <end position="496"/>
    </location>
</feature>
<protein>
    <submittedName>
        <fullName evidence="11">Solute carrier family 24 member 4a</fullName>
    </submittedName>
</protein>
<evidence type="ECO:0000256" key="1">
    <source>
        <dbReference type="ARBA" id="ARBA00004141"/>
    </source>
</evidence>
<evidence type="ECO:0000259" key="10">
    <source>
        <dbReference type="Pfam" id="PF01699"/>
    </source>
</evidence>
<keyword evidence="4" id="KW-0109">Calcium transport</keyword>
<evidence type="ECO:0000256" key="4">
    <source>
        <dbReference type="ARBA" id="ARBA00022568"/>
    </source>
</evidence>
<evidence type="ECO:0000256" key="8">
    <source>
        <dbReference type="ARBA" id="ARBA00033627"/>
    </source>
</evidence>
<evidence type="ECO:0000256" key="9">
    <source>
        <dbReference type="SAM" id="Phobius"/>
    </source>
</evidence>
<dbReference type="GO" id="GO:0005262">
    <property type="term" value="F:calcium channel activity"/>
    <property type="evidence" value="ECO:0007669"/>
    <property type="project" value="TreeGrafter"/>
</dbReference>
<sequence length="508" mass="55933">MAVEDDNETIEKNCSEPAVHEFPEDIFTNRERTRGAVLLHIFAATYMFLALAIVCDDYFVTSLEKICEKLHLSEDVAGATFMAAGSSAPELFASIIGVFITHGDVGVGTIVGSAVFNILCIIGVCGIFAGQVVYLTRFAVFRDSFYYTLSVVALIVVSYITAIAIMDAWEFNTSMQNYFSGKDDKGVANGNAVISELEDVKPTKMYTRGSVVMVDEMMNSSPPNYRFPEAGLRVMITNHFGPKTRLRMASRLIINEQQRLMQASNGVDGALVSDGKADTLENGIMAEDKLTEDEDNELSSPFSLPGVMNILKFIFSWPILVLLYFTVPNCAKPRWERFFMLSFFLSTLWIAVFSYFMVWMVTIIGYTLGIPDVIMGITFLAAGTSVPDCIASLIVARQGLGDMAVSNTIGSNVFDILVGLGVPWGIQTMAVNYGSVVVINSRGLVYSVVLLLGSVALTVLGIHVNKWKLDFKLGMYVLILYGVFLCFSILIEYNVFTFVNLPMCQEGL</sequence>
<dbReference type="NCBIfam" id="TIGR00367">
    <property type="entry name" value="calcium/sodium antiporter"/>
    <property type="match status" value="1"/>
</dbReference>
<dbReference type="InterPro" id="IPR004481">
    <property type="entry name" value="K/Na/Ca-exchanger"/>
</dbReference>
<keyword evidence="5 9" id="KW-0812">Transmembrane</keyword>
<feature type="transmembrane region" description="Helical" evidence="9">
    <location>
        <begin position="37"/>
        <end position="55"/>
    </location>
</feature>
<feature type="transmembrane region" description="Helical" evidence="9">
    <location>
        <begin position="145"/>
        <end position="166"/>
    </location>
</feature>
<evidence type="ECO:0000313" key="11">
    <source>
        <dbReference type="Ensembl" id="ENSAMXP00005022427.1"/>
    </source>
</evidence>